<dbReference type="PANTHER" id="PTHR10283">
    <property type="entry name" value="SOLUTE CARRIER FAMILY 13 MEMBER"/>
    <property type="match status" value="1"/>
</dbReference>
<evidence type="ECO:0000256" key="1">
    <source>
        <dbReference type="ARBA" id="ARBA00004141"/>
    </source>
</evidence>
<comment type="subcellular location">
    <subcellularLocation>
        <location evidence="1">Membrane</location>
        <topology evidence="1">Multi-pass membrane protein</topology>
    </subcellularLocation>
</comment>
<evidence type="ECO:0000256" key="3">
    <source>
        <dbReference type="ARBA" id="ARBA00022989"/>
    </source>
</evidence>
<accession>A0AAD7PUE6</accession>
<evidence type="ECO:0000256" key="2">
    <source>
        <dbReference type="ARBA" id="ARBA00022692"/>
    </source>
</evidence>
<dbReference type="Pfam" id="PF00939">
    <property type="entry name" value="Na_sulph_symp"/>
    <property type="match status" value="1"/>
</dbReference>
<dbReference type="KEGG" id="qsa:O6P43_012009"/>
<dbReference type="PANTHER" id="PTHR10283:SF82">
    <property type="entry name" value="SOLUTE CARRIER FAMILY 13 MEMBER 2"/>
    <property type="match status" value="1"/>
</dbReference>
<comment type="caution">
    <text evidence="6">The sequence shown here is derived from an EMBL/GenBank/DDBJ whole genome shotgun (WGS) entry which is preliminary data.</text>
</comment>
<feature type="transmembrane region" description="Helical" evidence="5">
    <location>
        <begin position="467"/>
        <end position="487"/>
    </location>
</feature>
<dbReference type="AlphaFoldDB" id="A0AAD7PUE6"/>
<keyword evidence="3 5" id="KW-1133">Transmembrane helix</keyword>
<dbReference type="EMBL" id="JARAOO010000005">
    <property type="protein sequence ID" value="KAJ7967797.1"/>
    <property type="molecule type" value="Genomic_DNA"/>
</dbReference>
<feature type="transmembrane region" description="Helical" evidence="5">
    <location>
        <begin position="216"/>
        <end position="244"/>
    </location>
</feature>
<feature type="transmembrane region" description="Helical" evidence="5">
    <location>
        <begin position="390"/>
        <end position="407"/>
    </location>
</feature>
<dbReference type="GO" id="GO:0005886">
    <property type="term" value="C:plasma membrane"/>
    <property type="evidence" value="ECO:0007669"/>
    <property type="project" value="TreeGrafter"/>
</dbReference>
<keyword evidence="2 5" id="KW-0812">Transmembrane</keyword>
<feature type="transmembrane region" description="Helical" evidence="5">
    <location>
        <begin position="127"/>
        <end position="146"/>
    </location>
</feature>
<dbReference type="CDD" id="cd01115">
    <property type="entry name" value="SLC13_permease"/>
    <property type="match status" value="1"/>
</dbReference>
<feature type="transmembrane region" description="Helical" evidence="5">
    <location>
        <begin position="264"/>
        <end position="288"/>
    </location>
</feature>
<name>A0AAD7PUE6_QUISA</name>
<feature type="transmembrane region" description="Helical" evidence="5">
    <location>
        <begin position="78"/>
        <end position="107"/>
    </location>
</feature>
<protein>
    <submittedName>
        <fullName evidence="6">Tonoplast dicarboxylate transporter-like</fullName>
    </submittedName>
</protein>
<evidence type="ECO:0000313" key="6">
    <source>
        <dbReference type="EMBL" id="KAJ7967797.1"/>
    </source>
</evidence>
<keyword evidence="7" id="KW-1185">Reference proteome</keyword>
<feature type="transmembrane region" description="Helical" evidence="5">
    <location>
        <begin position="309"/>
        <end position="335"/>
    </location>
</feature>
<feature type="transmembrane region" description="Helical" evidence="5">
    <location>
        <begin position="427"/>
        <end position="446"/>
    </location>
</feature>
<dbReference type="GO" id="GO:0015140">
    <property type="term" value="F:malate transmembrane transporter activity"/>
    <property type="evidence" value="ECO:0007669"/>
    <property type="project" value="UniProtKB-ARBA"/>
</dbReference>
<dbReference type="NCBIfam" id="TIGR00785">
    <property type="entry name" value="dass"/>
    <property type="match status" value="1"/>
</dbReference>
<sequence length="548" mass="60073">MTGNHTPPPSSDDNLKTPLLPLHDLNIQRSRSLSHSLSLRSILTLKNFYVILGPLLSTIICLFVKFDETPTKSNSSRNMLAVIAWVFAWWVTEAVPLPITSMCPLFLVPLFGISSADSVAHSYMDDVITLVLGSFILALAVERYNVHRRLALNVTMLFCGEPLNPPMLLFGLCATTFFVSMWLHNVASAVMMMPVATGILQRLPPREEQSDVVNKFCRAVVLSVVFATPIGGLSTLTGTGVNLILVGMWKSYEPGAKPISFNTWFFFGFPVALLILVAFWCILCLMYCSKGSSRDLSAYLDKAHLKRDLEALGPMAFAEKMVLSVFGLLIVLWMTRRITDDIPGWGSLFHGLVGDGSVSVMVAILLFIIPNKKQEGEKLMDWNECKRLPWSLILLLGAGFAIADGVQSSGLADVLSRTLDFLEDAPYLAIAPAVSLMSSIITEFITSNDATATLLLPLLYHIAKTMHVHPLLLMIPGAISTEFAFWLPTSTPSNVVGFATGQIEIKDMIKIGVPLKIAGIAVLSFMMPTLGALIFGTDDDTQWITNSR</sequence>
<organism evidence="6 7">
    <name type="scientific">Quillaja saponaria</name>
    <name type="common">Soap bark tree</name>
    <dbReference type="NCBI Taxonomy" id="32244"/>
    <lineage>
        <taxon>Eukaryota</taxon>
        <taxon>Viridiplantae</taxon>
        <taxon>Streptophyta</taxon>
        <taxon>Embryophyta</taxon>
        <taxon>Tracheophyta</taxon>
        <taxon>Spermatophyta</taxon>
        <taxon>Magnoliopsida</taxon>
        <taxon>eudicotyledons</taxon>
        <taxon>Gunneridae</taxon>
        <taxon>Pentapetalae</taxon>
        <taxon>rosids</taxon>
        <taxon>fabids</taxon>
        <taxon>Fabales</taxon>
        <taxon>Quillajaceae</taxon>
        <taxon>Quillaja</taxon>
    </lineage>
</organism>
<evidence type="ECO:0000313" key="7">
    <source>
        <dbReference type="Proteomes" id="UP001163823"/>
    </source>
</evidence>
<proteinExistence type="predicted"/>
<keyword evidence="4 5" id="KW-0472">Membrane</keyword>
<evidence type="ECO:0000256" key="4">
    <source>
        <dbReference type="ARBA" id="ARBA00023136"/>
    </source>
</evidence>
<dbReference type="InterPro" id="IPR001898">
    <property type="entry name" value="SLC13A/DASS"/>
</dbReference>
<gene>
    <name evidence="6" type="ORF">O6P43_012009</name>
</gene>
<feature type="transmembrane region" description="Helical" evidence="5">
    <location>
        <begin position="517"/>
        <end position="536"/>
    </location>
</feature>
<dbReference type="Proteomes" id="UP001163823">
    <property type="component" value="Chromosome 5"/>
</dbReference>
<feature type="transmembrane region" description="Helical" evidence="5">
    <location>
        <begin position="347"/>
        <end position="369"/>
    </location>
</feature>
<feature type="transmembrane region" description="Helical" evidence="5">
    <location>
        <begin position="48"/>
        <end position="66"/>
    </location>
</feature>
<evidence type="ECO:0000256" key="5">
    <source>
        <dbReference type="SAM" id="Phobius"/>
    </source>
</evidence>
<reference evidence="6" key="1">
    <citation type="journal article" date="2023" name="Science">
        <title>Elucidation of the pathway for biosynthesis of saponin adjuvants from the soapbark tree.</title>
        <authorList>
            <person name="Reed J."/>
            <person name="Orme A."/>
            <person name="El-Demerdash A."/>
            <person name="Owen C."/>
            <person name="Martin L.B.B."/>
            <person name="Misra R.C."/>
            <person name="Kikuchi S."/>
            <person name="Rejzek M."/>
            <person name="Martin A.C."/>
            <person name="Harkess A."/>
            <person name="Leebens-Mack J."/>
            <person name="Louveau T."/>
            <person name="Stephenson M.J."/>
            <person name="Osbourn A."/>
        </authorList>
    </citation>
    <scope>NUCLEOTIDE SEQUENCE</scope>
    <source>
        <strain evidence="6">S10</strain>
    </source>
</reference>